<keyword evidence="8 11" id="KW-0472">Membrane</keyword>
<dbReference type="CDD" id="cd06579">
    <property type="entry name" value="TM_PBP1_transp_AraH_like"/>
    <property type="match status" value="1"/>
</dbReference>
<feature type="transmembrane region" description="Helical" evidence="11">
    <location>
        <begin position="121"/>
        <end position="141"/>
    </location>
</feature>
<evidence type="ECO:0000256" key="3">
    <source>
        <dbReference type="ARBA" id="ARBA00022448"/>
    </source>
</evidence>
<comment type="subunit">
    <text evidence="2">The complex is composed of two ATP-binding proteins (LsrA), two transmembrane proteins (LsrC and LsrD) and a solute-binding protein (LsrB).</text>
</comment>
<dbReference type="GO" id="GO:0022857">
    <property type="term" value="F:transmembrane transporter activity"/>
    <property type="evidence" value="ECO:0007669"/>
    <property type="project" value="InterPro"/>
</dbReference>
<feature type="transmembrane region" description="Helical" evidence="11">
    <location>
        <begin position="70"/>
        <end position="88"/>
    </location>
</feature>
<gene>
    <name evidence="12" type="ORF">CN311_00855</name>
</gene>
<proteinExistence type="predicted"/>
<dbReference type="PANTHER" id="PTHR32196">
    <property type="entry name" value="ABC TRANSPORTER PERMEASE PROTEIN YPHD-RELATED-RELATED"/>
    <property type="match status" value="1"/>
</dbReference>
<evidence type="ECO:0000256" key="8">
    <source>
        <dbReference type="ARBA" id="ARBA00023136"/>
    </source>
</evidence>
<dbReference type="EMBL" id="NWQG01000003">
    <property type="protein sequence ID" value="PDQ23036.1"/>
    <property type="molecule type" value="Genomic_DNA"/>
</dbReference>
<feature type="transmembrane region" description="Helical" evidence="11">
    <location>
        <begin position="247"/>
        <end position="267"/>
    </location>
</feature>
<evidence type="ECO:0000256" key="4">
    <source>
        <dbReference type="ARBA" id="ARBA00022475"/>
    </source>
</evidence>
<keyword evidence="6 11" id="KW-0812">Transmembrane</keyword>
<accession>A0A2A6FN01</accession>
<keyword evidence="3" id="KW-0813">Transport</keyword>
<comment type="function">
    <text evidence="9">Part of the ABC transporter complex LsrABCD involved in autoinducer 2 (AI-2) import. Probably responsible for the translocation of the substrate across the membrane.</text>
</comment>
<keyword evidence="4" id="KW-1003">Cell membrane</keyword>
<reference evidence="12 13" key="1">
    <citation type="submission" date="2017-09" db="EMBL/GenBank/DDBJ databases">
        <title>Mesorhizobum sanjuanii sp. nov. isolated from nodules of Lotus tenuis in saline-alkaline lowlands of Flooding Pampa.</title>
        <authorList>
            <person name="Sannazzaro A.I."/>
            <person name="Torres Tejerizo G.A."/>
            <person name="Fontana F."/>
            <person name="Cumpa Velazquez L.M."/>
            <person name="Hansen L."/>
            <person name="Pistorio M."/>
            <person name="Estrella M.J."/>
        </authorList>
    </citation>
    <scope>NUCLEOTIDE SEQUENCE [LARGE SCALE GENOMIC DNA]</scope>
    <source>
        <strain evidence="12 13">BSA136</strain>
    </source>
</reference>
<dbReference type="GO" id="GO:0005886">
    <property type="term" value="C:plasma membrane"/>
    <property type="evidence" value="ECO:0007669"/>
    <property type="project" value="UniProtKB-SubCell"/>
</dbReference>
<name>A0A2A6FN01_9HYPH</name>
<evidence type="ECO:0000256" key="7">
    <source>
        <dbReference type="ARBA" id="ARBA00022989"/>
    </source>
</evidence>
<feature type="transmembrane region" description="Helical" evidence="11">
    <location>
        <begin position="94"/>
        <end position="114"/>
    </location>
</feature>
<keyword evidence="7 11" id="KW-1133">Transmembrane helix</keyword>
<evidence type="ECO:0000256" key="11">
    <source>
        <dbReference type="SAM" id="Phobius"/>
    </source>
</evidence>
<dbReference type="Pfam" id="PF02653">
    <property type="entry name" value="BPD_transp_2"/>
    <property type="match status" value="1"/>
</dbReference>
<protein>
    <recommendedName>
        <fullName evidence="10">Autoinducer 2 import system permease protein LsrD</fullName>
    </recommendedName>
</protein>
<evidence type="ECO:0000313" key="13">
    <source>
        <dbReference type="Proteomes" id="UP000219182"/>
    </source>
</evidence>
<keyword evidence="13" id="KW-1185">Reference proteome</keyword>
<evidence type="ECO:0000256" key="1">
    <source>
        <dbReference type="ARBA" id="ARBA00004651"/>
    </source>
</evidence>
<organism evidence="12 13">
    <name type="scientific">Mesorhizobium sanjuanii</name>
    <dbReference type="NCBI Taxonomy" id="2037900"/>
    <lineage>
        <taxon>Bacteria</taxon>
        <taxon>Pseudomonadati</taxon>
        <taxon>Pseudomonadota</taxon>
        <taxon>Alphaproteobacteria</taxon>
        <taxon>Hyphomicrobiales</taxon>
        <taxon>Phyllobacteriaceae</taxon>
        <taxon>Mesorhizobium</taxon>
    </lineage>
</organism>
<evidence type="ECO:0000256" key="9">
    <source>
        <dbReference type="ARBA" id="ARBA00025439"/>
    </source>
</evidence>
<comment type="subcellular location">
    <subcellularLocation>
        <location evidence="1">Cell membrane</location>
        <topology evidence="1">Multi-pass membrane protein</topology>
    </subcellularLocation>
</comment>
<evidence type="ECO:0000313" key="12">
    <source>
        <dbReference type="EMBL" id="PDQ23036.1"/>
    </source>
</evidence>
<evidence type="ECO:0000256" key="10">
    <source>
        <dbReference type="ARBA" id="ARBA00039381"/>
    </source>
</evidence>
<evidence type="ECO:0000256" key="2">
    <source>
        <dbReference type="ARBA" id="ARBA00011262"/>
    </source>
</evidence>
<feature type="transmembrane region" description="Helical" evidence="11">
    <location>
        <begin position="213"/>
        <end position="235"/>
    </location>
</feature>
<feature type="transmembrane region" description="Helical" evidence="11">
    <location>
        <begin position="297"/>
        <end position="313"/>
    </location>
</feature>
<dbReference type="RefSeq" id="WP_097571545.1">
    <property type="nucleotide sequence ID" value="NZ_NWQG01000003.1"/>
</dbReference>
<dbReference type="PANTHER" id="PTHR32196:SF71">
    <property type="entry name" value="AUTOINDUCER 2 IMPORT SYSTEM PERMEASE PROTEIN LSRD"/>
    <property type="match status" value="1"/>
</dbReference>
<evidence type="ECO:0000256" key="6">
    <source>
        <dbReference type="ARBA" id="ARBA00022692"/>
    </source>
</evidence>
<dbReference type="AlphaFoldDB" id="A0A2A6FN01"/>
<evidence type="ECO:0000256" key="5">
    <source>
        <dbReference type="ARBA" id="ARBA00022519"/>
    </source>
</evidence>
<dbReference type="InterPro" id="IPR001851">
    <property type="entry name" value="ABC_transp_permease"/>
</dbReference>
<sequence length="319" mass="32763">MTVAIYLDRLRPAGASLRAMALLLLLLAAFFISARGFSSILLLDNIRQAAPLGVVVAGQALVLMMGRLDLSVGATASMANIVLCSIFNSDMANLVPAVTATLAAGALVGLANGIMSTKLRIPAFLATLASSLIIAGLVVFFTNGSPRGAVPPAFRVITEGWLFGVAPYSALIWLVLLVALLLLVHFTMLGRKMILSGANVVAARHSGIPSDGLIILSFVLCSVLASIGGILLSAITGMASIGVGNNFTLDSIAAAVIGGALFAGGVFLPLGAMAGALILFFVQSLLYVLALPPAAKFIVQGLIIILALALANLKQERSQ</sequence>
<comment type="caution">
    <text evidence="12">The sequence shown here is derived from an EMBL/GenBank/DDBJ whole genome shotgun (WGS) entry which is preliminary data.</text>
</comment>
<feature type="transmembrane region" description="Helical" evidence="11">
    <location>
        <begin position="161"/>
        <end position="184"/>
    </location>
</feature>
<keyword evidence="5" id="KW-0997">Cell inner membrane</keyword>
<dbReference type="Proteomes" id="UP000219182">
    <property type="component" value="Unassembled WGS sequence"/>
</dbReference>